<dbReference type="InterPro" id="IPR014925">
    <property type="entry name" value="CGGC_dom"/>
</dbReference>
<organism evidence="2">
    <name type="scientific">marine sediment metagenome</name>
    <dbReference type="NCBI Taxonomy" id="412755"/>
    <lineage>
        <taxon>unclassified sequences</taxon>
        <taxon>metagenomes</taxon>
        <taxon>ecological metagenomes</taxon>
    </lineage>
</organism>
<sequence>MKKIGIIICARYQDCGGGKCFRAARERVGGFSRYSKEESLDVVGYSYCGGCPGGNIEYVPEEMKKNGAEFIHLATGLVVGYPPCPRIRHFKEFIETYYDLPVIIGTHPIPLKYLEVHDKLSFWKKMNMEEIAGDLMREDKKIMETYN</sequence>
<comment type="caution">
    <text evidence="2">The sequence shown here is derived from an EMBL/GenBank/DDBJ whole genome shotgun (WGS) entry which is preliminary data.</text>
</comment>
<dbReference type="SMART" id="SM01078">
    <property type="entry name" value="CGGC"/>
    <property type="match status" value="1"/>
</dbReference>
<name>X0SLE2_9ZZZZ</name>
<evidence type="ECO:0000313" key="2">
    <source>
        <dbReference type="EMBL" id="GAF75941.1"/>
    </source>
</evidence>
<evidence type="ECO:0000259" key="1">
    <source>
        <dbReference type="SMART" id="SM01078"/>
    </source>
</evidence>
<gene>
    <name evidence="2" type="ORF">S01H1_10995</name>
</gene>
<reference evidence="2" key="1">
    <citation type="journal article" date="2014" name="Front. Microbiol.">
        <title>High frequency of phylogenetically diverse reductive dehalogenase-homologous genes in deep subseafloor sedimentary metagenomes.</title>
        <authorList>
            <person name="Kawai M."/>
            <person name="Futagami T."/>
            <person name="Toyoda A."/>
            <person name="Takaki Y."/>
            <person name="Nishi S."/>
            <person name="Hori S."/>
            <person name="Arai W."/>
            <person name="Tsubouchi T."/>
            <person name="Morono Y."/>
            <person name="Uchiyama I."/>
            <person name="Ito T."/>
            <person name="Fujiyama A."/>
            <person name="Inagaki F."/>
            <person name="Takami H."/>
        </authorList>
    </citation>
    <scope>NUCLEOTIDE SEQUENCE</scope>
    <source>
        <strain evidence="2">Expedition CK06-06</strain>
    </source>
</reference>
<feature type="domain" description="CGGC" evidence="1">
    <location>
        <begin position="3"/>
        <end position="107"/>
    </location>
</feature>
<dbReference type="AlphaFoldDB" id="X0SLE2"/>
<dbReference type="Pfam" id="PF08821">
    <property type="entry name" value="CGGC"/>
    <property type="match status" value="1"/>
</dbReference>
<proteinExistence type="predicted"/>
<accession>X0SLE2</accession>
<dbReference type="EMBL" id="BARS01005606">
    <property type="protein sequence ID" value="GAF75941.1"/>
    <property type="molecule type" value="Genomic_DNA"/>
</dbReference>
<protein>
    <recommendedName>
        <fullName evidence="1">CGGC domain-containing protein</fullName>
    </recommendedName>
</protein>